<evidence type="ECO:0000256" key="2">
    <source>
        <dbReference type="SAM" id="MobiDB-lite"/>
    </source>
</evidence>
<dbReference type="Proteomes" id="UP001215598">
    <property type="component" value="Unassembled WGS sequence"/>
</dbReference>
<feature type="domain" description="NACHT" evidence="3">
    <location>
        <begin position="265"/>
        <end position="416"/>
    </location>
</feature>
<keyword evidence="1" id="KW-0677">Repeat</keyword>
<name>A0AAD7ICF9_9AGAR</name>
<comment type="caution">
    <text evidence="4">The sequence shown here is derived from an EMBL/GenBank/DDBJ whole genome shotgun (WGS) entry which is preliminary data.</text>
</comment>
<sequence length="1005" mass="113320">MFSGTGFRVDGGTFYNVNGDVHLEAHHHRHEHREIHNVHASAPLRLDSGAGGSQQPLVMGGGGVQLDFGGGGAEPPSGLTRNPHHRATRQVPYDGSLRPRSAGFPSNEAPPMVASARPHSTSAPYPPPPPLSDNFHFPTHHQRLYPRNTDDLQLSAPESTPSHLEYDGSRSAPLYTSEGREYSTPYPNGPNVAPNFQGGAYISAQNVYDNRQGETGMHILQRSVALEALYDSADSFPPPRCYPETRTEILAKLYNWLTEDVSARSISWLYGPAGAGKSVIMQTLCRRLQDAGRLGGAFFFQRDHVTRGNAKALFTTLSYQLAENNDRLKPTISQTVEQYSSIVGREMEVQLHHLIVEPCRALPNSPPSIFLVDGLDECQHDSVQSEILRLIGNTVRKYPTRFRFLVASRPEAAISETVDDPLFTELLTRLNIEQSFNDVRTYLHGEFARIHREHRHTMGAIPTPWPSLEILDSLVQKSSGYFVYASTVIKFVGDKSFRPTERLNDVLALPSDTPFKSLDQLYIHILSNVPQQFHSGLLDILQCVAMGFRLNCCTIDDLFEWPPGEGQLILRGLHSLLHVAAPTEGRGCISAHHASFLDFLRDEKRSSTFHLDLQRRMNLTRATLKAFSGENGLPPTLWRLHVHDLFRCIHSVPPSLELVPLIQNLNPYSLWRHRLVHNFNRVARIAKVATWLKDICPAPEDVIQRWENYHFISLWELVFRQLINLEHLPLFSLSGPMCRVLQAKMSQFLPHQLATYRQLVVQSPKVIRIFQARWLLGGYQYLSDVSLFVHLPLSLDESWDNITGAVAAFRSITGNLEGRKNPLQVIAATTITLLALSQEIFPDSAQNLLGELACGWLCPRNLCSVWLKPNKHLIAWGQLVRWSPYPNSLLLDRLNKFTPPWDDFNSSTLSLRLTPVEFHDVLQWLKAHPDLPMVLITRWEGYLAESLHRCSQAGQWFDTDLESRSRSSKFKRPGADPSQSELTQFDAEGVIHCYESAVESMFEVQ</sequence>
<feature type="compositionally biased region" description="Gly residues" evidence="2">
    <location>
        <begin position="59"/>
        <end position="73"/>
    </location>
</feature>
<evidence type="ECO:0000259" key="3">
    <source>
        <dbReference type="PROSITE" id="PS50837"/>
    </source>
</evidence>
<accession>A0AAD7ICF9</accession>
<dbReference type="SUPFAM" id="SSF52540">
    <property type="entry name" value="P-loop containing nucleoside triphosphate hydrolases"/>
    <property type="match status" value="1"/>
</dbReference>
<dbReference type="PANTHER" id="PTHR10039">
    <property type="entry name" value="AMELOGENIN"/>
    <property type="match status" value="1"/>
</dbReference>
<evidence type="ECO:0000313" key="5">
    <source>
        <dbReference type="Proteomes" id="UP001215598"/>
    </source>
</evidence>
<dbReference type="PANTHER" id="PTHR10039:SF14">
    <property type="entry name" value="NACHT DOMAIN-CONTAINING PROTEIN"/>
    <property type="match status" value="1"/>
</dbReference>
<dbReference type="InterPro" id="IPR007111">
    <property type="entry name" value="NACHT_NTPase"/>
</dbReference>
<dbReference type="Pfam" id="PF24883">
    <property type="entry name" value="NPHP3_N"/>
    <property type="match status" value="1"/>
</dbReference>
<evidence type="ECO:0000256" key="1">
    <source>
        <dbReference type="ARBA" id="ARBA00022737"/>
    </source>
</evidence>
<dbReference type="InterPro" id="IPR056884">
    <property type="entry name" value="NPHP3-like_N"/>
</dbReference>
<feature type="region of interest" description="Disordered" evidence="2">
    <location>
        <begin position="44"/>
        <end position="182"/>
    </location>
</feature>
<dbReference type="EMBL" id="JARKIB010000108">
    <property type="protein sequence ID" value="KAJ7739149.1"/>
    <property type="molecule type" value="Genomic_DNA"/>
</dbReference>
<dbReference type="PROSITE" id="PS50837">
    <property type="entry name" value="NACHT"/>
    <property type="match status" value="1"/>
</dbReference>
<protein>
    <recommendedName>
        <fullName evidence="3">NACHT domain-containing protein</fullName>
    </recommendedName>
</protein>
<reference evidence="4" key="1">
    <citation type="submission" date="2023-03" db="EMBL/GenBank/DDBJ databases">
        <title>Massive genome expansion in bonnet fungi (Mycena s.s.) driven by repeated elements and novel gene families across ecological guilds.</title>
        <authorList>
            <consortium name="Lawrence Berkeley National Laboratory"/>
            <person name="Harder C.B."/>
            <person name="Miyauchi S."/>
            <person name="Viragh M."/>
            <person name="Kuo A."/>
            <person name="Thoen E."/>
            <person name="Andreopoulos B."/>
            <person name="Lu D."/>
            <person name="Skrede I."/>
            <person name="Drula E."/>
            <person name="Henrissat B."/>
            <person name="Morin E."/>
            <person name="Kohler A."/>
            <person name="Barry K."/>
            <person name="LaButti K."/>
            <person name="Morin E."/>
            <person name="Salamov A."/>
            <person name="Lipzen A."/>
            <person name="Mereny Z."/>
            <person name="Hegedus B."/>
            <person name="Baldrian P."/>
            <person name="Stursova M."/>
            <person name="Weitz H."/>
            <person name="Taylor A."/>
            <person name="Grigoriev I.V."/>
            <person name="Nagy L.G."/>
            <person name="Martin F."/>
            <person name="Kauserud H."/>
        </authorList>
    </citation>
    <scope>NUCLEOTIDE SEQUENCE</scope>
    <source>
        <strain evidence="4">CBHHK182m</strain>
    </source>
</reference>
<keyword evidence="5" id="KW-1185">Reference proteome</keyword>
<dbReference type="InterPro" id="IPR027417">
    <property type="entry name" value="P-loop_NTPase"/>
</dbReference>
<proteinExistence type="predicted"/>
<dbReference type="AlphaFoldDB" id="A0AAD7ICF9"/>
<gene>
    <name evidence="4" type="ORF">B0H16DRAFT_65799</name>
</gene>
<organism evidence="4 5">
    <name type="scientific">Mycena metata</name>
    <dbReference type="NCBI Taxonomy" id="1033252"/>
    <lineage>
        <taxon>Eukaryota</taxon>
        <taxon>Fungi</taxon>
        <taxon>Dikarya</taxon>
        <taxon>Basidiomycota</taxon>
        <taxon>Agaricomycotina</taxon>
        <taxon>Agaricomycetes</taxon>
        <taxon>Agaricomycetidae</taxon>
        <taxon>Agaricales</taxon>
        <taxon>Marasmiineae</taxon>
        <taxon>Mycenaceae</taxon>
        <taxon>Mycena</taxon>
    </lineage>
</organism>
<evidence type="ECO:0000313" key="4">
    <source>
        <dbReference type="EMBL" id="KAJ7739149.1"/>
    </source>
</evidence>
<dbReference type="Gene3D" id="3.40.50.300">
    <property type="entry name" value="P-loop containing nucleotide triphosphate hydrolases"/>
    <property type="match status" value="1"/>
</dbReference>